<dbReference type="Gene3D" id="3.40.50.1820">
    <property type="entry name" value="alpha/beta hydrolase"/>
    <property type="match status" value="1"/>
</dbReference>
<protein>
    <submittedName>
        <fullName evidence="4">Acetyl esterase/lipase</fullName>
    </submittedName>
</protein>
<dbReference type="PANTHER" id="PTHR48081">
    <property type="entry name" value="AB HYDROLASE SUPERFAMILY PROTEIN C4A8.06C"/>
    <property type="match status" value="1"/>
</dbReference>
<feature type="domain" description="EF-hand" evidence="3">
    <location>
        <begin position="23"/>
        <end position="58"/>
    </location>
</feature>
<dbReference type="InterPro" id="IPR002048">
    <property type="entry name" value="EF_hand_dom"/>
</dbReference>
<sequence>MKRFLIYVLSIGFAIGLKAQSSSQKVVSKNEFSKLDSNKNGTLERDELSRIWTQIKQHDTDNNGKITLEEFSKFEIPHLETKGDIILNIKYKTTKEEDLYLDVYYPTIKPETKKYPIMLYTHGGGWFNGSKENIMKSPVKEPFLELVEQGFAVVSINYRLTRQKSVLMRDCVIDAMDALRYISKNSDALKLDANQVYVLGDSAGGHIAQMITLANPNDFKGDENLYGNPYKVIAGVSWYGPSDFTIKKLFETDDPTKEADRFSSRITKEESDPEKIQVMYREMSPIFYLTKKSPPLFMMAADNDTTIPVGHAYHMKEKADSIGANVDLFIVKNAGHNWRKAGGNINPTLEEITKKTVDFFLRYK</sequence>
<dbReference type="AlphaFoldDB" id="A0A4R1RNK2"/>
<dbReference type="PROSITE" id="PS00018">
    <property type="entry name" value="EF_HAND_1"/>
    <property type="match status" value="2"/>
</dbReference>
<dbReference type="Gene3D" id="1.10.238.10">
    <property type="entry name" value="EF-hand"/>
    <property type="match status" value="1"/>
</dbReference>
<dbReference type="PANTHER" id="PTHR48081:SF30">
    <property type="entry name" value="ACETYL-HYDROLASE LIPR-RELATED"/>
    <property type="match status" value="1"/>
</dbReference>
<dbReference type="RefSeq" id="WP_207902816.1">
    <property type="nucleotide sequence ID" value="NZ_OX156936.1"/>
</dbReference>
<evidence type="ECO:0000256" key="2">
    <source>
        <dbReference type="ARBA" id="ARBA00022801"/>
    </source>
</evidence>
<gene>
    <name evidence="4" type="ORF">EV196_102456</name>
</gene>
<proteinExistence type="inferred from homology"/>
<evidence type="ECO:0000313" key="5">
    <source>
        <dbReference type="Proteomes" id="UP000295455"/>
    </source>
</evidence>
<dbReference type="EMBL" id="SLUP01000002">
    <property type="protein sequence ID" value="TCL67893.1"/>
    <property type="molecule type" value="Genomic_DNA"/>
</dbReference>
<dbReference type="InterPro" id="IPR029058">
    <property type="entry name" value="AB_hydrolase_fold"/>
</dbReference>
<dbReference type="Pfam" id="PF20434">
    <property type="entry name" value="BD-FAE"/>
    <property type="match status" value="1"/>
</dbReference>
<dbReference type="SUPFAM" id="SSF47473">
    <property type="entry name" value="EF-hand"/>
    <property type="match status" value="1"/>
</dbReference>
<evidence type="ECO:0000256" key="1">
    <source>
        <dbReference type="ARBA" id="ARBA00010515"/>
    </source>
</evidence>
<keyword evidence="2" id="KW-0378">Hydrolase</keyword>
<dbReference type="Proteomes" id="UP000295455">
    <property type="component" value="Unassembled WGS sequence"/>
</dbReference>
<dbReference type="PROSITE" id="PS50222">
    <property type="entry name" value="EF_HAND_2"/>
    <property type="match status" value="1"/>
</dbReference>
<dbReference type="InterPro" id="IPR049492">
    <property type="entry name" value="BD-FAE-like_dom"/>
</dbReference>
<name>A0A4R1RNK2_9FLAO</name>
<dbReference type="InterPro" id="IPR050300">
    <property type="entry name" value="GDXG_lipolytic_enzyme"/>
</dbReference>
<dbReference type="SUPFAM" id="SSF53474">
    <property type="entry name" value="alpha/beta-Hydrolases"/>
    <property type="match status" value="1"/>
</dbReference>
<evidence type="ECO:0000259" key="3">
    <source>
        <dbReference type="PROSITE" id="PS50222"/>
    </source>
</evidence>
<dbReference type="Pfam" id="PF13202">
    <property type="entry name" value="EF-hand_5"/>
    <property type="match status" value="2"/>
</dbReference>
<comment type="similarity">
    <text evidence="1">Belongs to the 'GDXG' lipolytic enzyme family.</text>
</comment>
<dbReference type="InterPro" id="IPR018247">
    <property type="entry name" value="EF_Hand_1_Ca_BS"/>
</dbReference>
<accession>A0A4R1RNK2</accession>
<dbReference type="GO" id="GO:0005509">
    <property type="term" value="F:calcium ion binding"/>
    <property type="evidence" value="ECO:0007669"/>
    <property type="project" value="InterPro"/>
</dbReference>
<comment type="caution">
    <text evidence="4">The sequence shown here is derived from an EMBL/GenBank/DDBJ whole genome shotgun (WGS) entry which is preliminary data.</text>
</comment>
<organism evidence="4 5">
    <name type="scientific">Mariniflexile fucanivorans</name>
    <dbReference type="NCBI Taxonomy" id="264023"/>
    <lineage>
        <taxon>Bacteria</taxon>
        <taxon>Pseudomonadati</taxon>
        <taxon>Bacteroidota</taxon>
        <taxon>Flavobacteriia</taxon>
        <taxon>Flavobacteriales</taxon>
        <taxon>Flavobacteriaceae</taxon>
        <taxon>Mariniflexile</taxon>
    </lineage>
</organism>
<dbReference type="CDD" id="cd00051">
    <property type="entry name" value="EFh"/>
    <property type="match status" value="1"/>
</dbReference>
<evidence type="ECO:0000313" key="4">
    <source>
        <dbReference type="EMBL" id="TCL67893.1"/>
    </source>
</evidence>
<reference evidence="4 5" key="1">
    <citation type="submission" date="2019-03" db="EMBL/GenBank/DDBJ databases">
        <title>Genomic Encyclopedia of Type Strains, Phase IV (KMG-IV): sequencing the most valuable type-strain genomes for metagenomic binning, comparative biology and taxonomic classification.</title>
        <authorList>
            <person name="Goeker M."/>
        </authorList>
    </citation>
    <scope>NUCLEOTIDE SEQUENCE [LARGE SCALE GENOMIC DNA]</scope>
    <source>
        <strain evidence="4 5">DSM 18792</strain>
    </source>
</reference>
<dbReference type="InterPro" id="IPR011992">
    <property type="entry name" value="EF-hand-dom_pair"/>
</dbReference>
<keyword evidence="5" id="KW-1185">Reference proteome</keyword>
<dbReference type="GO" id="GO:0004806">
    <property type="term" value="F:triacylglycerol lipase activity"/>
    <property type="evidence" value="ECO:0007669"/>
    <property type="project" value="TreeGrafter"/>
</dbReference>